<evidence type="ECO:0000256" key="2">
    <source>
        <dbReference type="ARBA" id="ARBA00022692"/>
    </source>
</evidence>
<dbReference type="RefSeq" id="WP_011903161.1">
    <property type="nucleotide sequence ID" value="NZ_CP015016.1"/>
</dbReference>
<organism evidence="6 7">
    <name type="scientific">Polynucleobacter asymbioticus</name>
    <dbReference type="NCBI Taxonomy" id="576611"/>
    <lineage>
        <taxon>Bacteria</taxon>
        <taxon>Pseudomonadati</taxon>
        <taxon>Pseudomonadota</taxon>
        <taxon>Betaproteobacteria</taxon>
        <taxon>Burkholderiales</taxon>
        <taxon>Burkholderiaceae</taxon>
        <taxon>Polynucleobacter</taxon>
    </lineage>
</organism>
<dbReference type="Proteomes" id="UP000182060">
    <property type="component" value="Chromosome"/>
</dbReference>
<keyword evidence="2 5" id="KW-0812">Transmembrane</keyword>
<evidence type="ECO:0000256" key="3">
    <source>
        <dbReference type="ARBA" id="ARBA00022989"/>
    </source>
</evidence>
<dbReference type="GO" id="GO:0016020">
    <property type="term" value="C:membrane"/>
    <property type="evidence" value="ECO:0007669"/>
    <property type="project" value="UniProtKB-SubCell"/>
</dbReference>
<feature type="transmembrane region" description="Helical" evidence="5">
    <location>
        <begin position="70"/>
        <end position="87"/>
    </location>
</feature>
<accession>A0AAC9NJ31</accession>
<dbReference type="GeneID" id="31481712"/>
<feature type="transmembrane region" description="Helical" evidence="5">
    <location>
        <begin position="45"/>
        <end position="64"/>
    </location>
</feature>
<dbReference type="OMA" id="PQVIKTW"/>
<keyword evidence="3 5" id="KW-1133">Transmembrane helix</keyword>
<name>A0AAC9NJ31_9BURK</name>
<dbReference type="Gene3D" id="1.20.1280.290">
    <property type="match status" value="1"/>
</dbReference>
<evidence type="ECO:0000256" key="5">
    <source>
        <dbReference type="SAM" id="Phobius"/>
    </source>
</evidence>
<reference evidence="6" key="1">
    <citation type="journal article" date="2017" name="Appl. Environ. Microbiol.">
        <title>Microdiversification of a pelagic Polynucleobacter species is mainly driven by acquisition of genomic islands from a partially interspecific gene pool.</title>
        <authorList>
            <person name="Hoetzinger M."/>
            <person name="Hahn M.W."/>
            <person name="Jezberova J."/>
            <person name="Schmidt J."/>
            <person name="Koll U."/>
        </authorList>
    </citation>
    <scope>NUCLEOTIDE SEQUENCE</scope>
    <source>
        <strain evidence="6">MWH-RechtKol4</strain>
    </source>
</reference>
<dbReference type="Pfam" id="PF04193">
    <property type="entry name" value="PQ-loop"/>
    <property type="match status" value="1"/>
</dbReference>
<evidence type="ECO:0000313" key="6">
    <source>
        <dbReference type="EMBL" id="APC01514.1"/>
    </source>
</evidence>
<evidence type="ECO:0000313" key="7">
    <source>
        <dbReference type="Proteomes" id="UP000182060"/>
    </source>
</evidence>
<dbReference type="EMBL" id="CP015017">
    <property type="protein sequence ID" value="APC01514.1"/>
    <property type="molecule type" value="Genomic_DNA"/>
</dbReference>
<comment type="subcellular location">
    <subcellularLocation>
        <location evidence="1">Membrane</location>
        <topology evidence="1">Multi-pass membrane protein</topology>
    </subcellularLocation>
</comment>
<feature type="transmembrane region" description="Helical" evidence="5">
    <location>
        <begin position="14"/>
        <end position="33"/>
    </location>
</feature>
<protein>
    <recommendedName>
        <fullName evidence="8">MtN3 and saliva related transmembrane protein</fullName>
    </recommendedName>
</protein>
<sequence>MNFPINLQPHHIEIIGYCAAFLTTIAFLPQAIQSWRTRDLSGISLGMYFLFTVGVGLWLVYGLIIEKWPLIVANALTFALALSILLLKLRHTSNHRK</sequence>
<evidence type="ECO:0000256" key="1">
    <source>
        <dbReference type="ARBA" id="ARBA00004141"/>
    </source>
</evidence>
<gene>
    <name evidence="6" type="ORF">AOC25_07735</name>
</gene>
<evidence type="ECO:0008006" key="8">
    <source>
        <dbReference type="Google" id="ProtNLM"/>
    </source>
</evidence>
<dbReference type="NCBIfam" id="NF037968">
    <property type="entry name" value="SemiSWEET_2"/>
    <property type="match status" value="1"/>
</dbReference>
<dbReference type="InterPro" id="IPR006603">
    <property type="entry name" value="PQ-loop_rpt"/>
</dbReference>
<dbReference type="GO" id="GO:0051119">
    <property type="term" value="F:sugar transmembrane transporter activity"/>
    <property type="evidence" value="ECO:0007669"/>
    <property type="project" value="InterPro"/>
</dbReference>
<keyword evidence="4 5" id="KW-0472">Membrane</keyword>
<dbReference type="InterPro" id="IPR047662">
    <property type="entry name" value="SemiSWEET"/>
</dbReference>
<evidence type="ECO:0000256" key="4">
    <source>
        <dbReference type="ARBA" id="ARBA00023136"/>
    </source>
</evidence>
<proteinExistence type="predicted"/>
<dbReference type="AlphaFoldDB" id="A0AAC9NJ31"/>